<comment type="similarity">
    <text evidence="5">In the N-terminal section; belongs to the glycosyltransferase 51 family.</text>
</comment>
<keyword evidence="18" id="KW-0573">Peptidoglycan synthesis</keyword>
<comment type="similarity">
    <text evidence="4">In the C-terminal section; belongs to the transpeptidase family.</text>
</comment>
<feature type="region of interest" description="Disordered" evidence="27">
    <location>
        <begin position="775"/>
        <end position="811"/>
    </location>
</feature>
<evidence type="ECO:0000256" key="17">
    <source>
        <dbReference type="ARBA" id="ARBA00022968"/>
    </source>
</evidence>
<dbReference type="InterPro" id="IPR001460">
    <property type="entry name" value="PCN-bd_Tpept"/>
</dbReference>
<evidence type="ECO:0000256" key="23">
    <source>
        <dbReference type="ARBA" id="ARBA00023316"/>
    </source>
</evidence>
<dbReference type="EC" id="2.4.99.28" evidence="25"/>
<evidence type="ECO:0000256" key="8">
    <source>
        <dbReference type="ARBA" id="ARBA00022475"/>
    </source>
</evidence>
<dbReference type="InterPro" id="IPR031376">
    <property type="entry name" value="PCB_OB"/>
</dbReference>
<dbReference type="EMBL" id="NRRV01000023">
    <property type="protein sequence ID" value="MBK1631279.1"/>
    <property type="molecule type" value="Genomic_DNA"/>
</dbReference>
<keyword evidence="16" id="KW-0133">Cell shape</keyword>
<keyword evidence="9" id="KW-0997">Cell inner membrane</keyword>
<gene>
    <name evidence="31" type="ORF">CKO31_11120</name>
</gene>
<evidence type="ECO:0000256" key="4">
    <source>
        <dbReference type="ARBA" id="ARBA00007090"/>
    </source>
</evidence>
<evidence type="ECO:0000313" key="32">
    <source>
        <dbReference type="Proteomes" id="UP000748752"/>
    </source>
</evidence>
<keyword evidence="23" id="KW-0961">Cell wall biogenesis/degradation</keyword>
<protein>
    <recommendedName>
        <fullName evidence="7">Penicillin-binding protein 1A</fullName>
        <ecNumber evidence="25">2.4.99.28</ecNumber>
        <ecNumber evidence="6">3.4.16.4</ecNumber>
    </recommendedName>
</protein>
<comment type="subcellular location">
    <subcellularLocation>
        <location evidence="2">Cell inner membrane</location>
        <topology evidence="2">Single-pass type II membrane protein</topology>
    </subcellularLocation>
</comment>
<evidence type="ECO:0000256" key="14">
    <source>
        <dbReference type="ARBA" id="ARBA00022692"/>
    </source>
</evidence>
<evidence type="ECO:0000256" key="21">
    <source>
        <dbReference type="ARBA" id="ARBA00023251"/>
    </source>
</evidence>
<keyword evidence="19" id="KW-1133">Transmembrane helix</keyword>
<dbReference type="Pfam" id="PF00905">
    <property type="entry name" value="Transpeptidase"/>
    <property type="match status" value="1"/>
</dbReference>
<evidence type="ECO:0000256" key="5">
    <source>
        <dbReference type="ARBA" id="ARBA00007739"/>
    </source>
</evidence>
<dbReference type="NCBIfam" id="TIGR02074">
    <property type="entry name" value="PBP_1a_fam"/>
    <property type="match status" value="1"/>
</dbReference>
<accession>A0ABS1CHA3</accession>
<keyword evidence="8" id="KW-1003">Cell membrane</keyword>
<keyword evidence="17" id="KW-0735">Signal-anchor</keyword>
<comment type="pathway">
    <text evidence="3">Cell wall biogenesis; peptidoglycan biosynthesis.</text>
</comment>
<feature type="domain" description="Penicillin-binding protein OB-like" evidence="30">
    <location>
        <begin position="315"/>
        <end position="423"/>
    </location>
</feature>
<proteinExistence type="inferred from homology"/>
<evidence type="ECO:0000256" key="6">
    <source>
        <dbReference type="ARBA" id="ARBA00012448"/>
    </source>
</evidence>
<dbReference type="InterPro" id="IPR036950">
    <property type="entry name" value="PBP_transglycosylase"/>
</dbReference>
<evidence type="ECO:0000256" key="13">
    <source>
        <dbReference type="ARBA" id="ARBA00022679"/>
    </source>
</evidence>
<dbReference type="Gene3D" id="3.40.710.10">
    <property type="entry name" value="DD-peptidase/beta-lactamase superfamily"/>
    <property type="match status" value="2"/>
</dbReference>
<evidence type="ECO:0000259" key="30">
    <source>
        <dbReference type="Pfam" id="PF17092"/>
    </source>
</evidence>
<evidence type="ECO:0000256" key="9">
    <source>
        <dbReference type="ARBA" id="ARBA00022519"/>
    </source>
</evidence>
<dbReference type="EC" id="3.4.16.4" evidence="6"/>
<keyword evidence="15" id="KW-0378">Hydrolase</keyword>
<evidence type="ECO:0000256" key="2">
    <source>
        <dbReference type="ARBA" id="ARBA00004249"/>
    </source>
</evidence>
<evidence type="ECO:0000256" key="22">
    <source>
        <dbReference type="ARBA" id="ARBA00023268"/>
    </source>
</evidence>
<evidence type="ECO:0000313" key="31">
    <source>
        <dbReference type="EMBL" id="MBK1631279.1"/>
    </source>
</evidence>
<evidence type="ECO:0000256" key="15">
    <source>
        <dbReference type="ARBA" id="ARBA00022801"/>
    </source>
</evidence>
<comment type="function">
    <text evidence="1">Cell wall formation. Synthesis of cross-linked peptidoglycan from the lipid intermediates. The enzyme has a penicillin-insensitive transglycosylase N-terminal domain (formation of linear glycan strands) and a penicillin-sensitive transpeptidase C-terminal domain (cross-linking of the peptide subunits).</text>
</comment>
<dbReference type="Gene3D" id="1.10.3810.10">
    <property type="entry name" value="Biosynthetic peptidoglycan transglycosylase-like"/>
    <property type="match status" value="1"/>
</dbReference>
<feature type="domain" description="Glycosyl transferase family 51" evidence="29">
    <location>
        <begin position="53"/>
        <end position="227"/>
    </location>
</feature>
<evidence type="ECO:0000256" key="3">
    <source>
        <dbReference type="ARBA" id="ARBA00004752"/>
    </source>
</evidence>
<dbReference type="InterPro" id="IPR012338">
    <property type="entry name" value="Beta-lactam/transpept-like"/>
</dbReference>
<feature type="compositionally biased region" description="Low complexity" evidence="27">
    <location>
        <begin position="776"/>
        <end position="787"/>
    </location>
</feature>
<keyword evidence="14" id="KW-0812">Transmembrane</keyword>
<evidence type="ECO:0000256" key="24">
    <source>
        <dbReference type="ARBA" id="ARBA00034000"/>
    </source>
</evidence>
<evidence type="ECO:0000256" key="11">
    <source>
        <dbReference type="ARBA" id="ARBA00022670"/>
    </source>
</evidence>
<keyword evidence="11" id="KW-0645">Protease</keyword>
<feature type="domain" description="Penicillin-binding protein transpeptidase" evidence="28">
    <location>
        <begin position="425"/>
        <end position="686"/>
    </location>
</feature>
<evidence type="ECO:0000256" key="12">
    <source>
        <dbReference type="ARBA" id="ARBA00022676"/>
    </source>
</evidence>
<evidence type="ECO:0000256" key="7">
    <source>
        <dbReference type="ARBA" id="ARBA00018638"/>
    </source>
</evidence>
<keyword evidence="32" id="KW-1185">Reference proteome</keyword>
<dbReference type="SUPFAM" id="SSF56601">
    <property type="entry name" value="beta-lactamase/transpeptidase-like"/>
    <property type="match status" value="1"/>
</dbReference>
<reference evidence="31 32" key="1">
    <citation type="journal article" date="2020" name="Microorganisms">
        <title>Osmotic Adaptation and Compatible Solute Biosynthesis of Phototrophic Bacteria as Revealed from Genome Analyses.</title>
        <authorList>
            <person name="Imhoff J.F."/>
            <person name="Rahn T."/>
            <person name="Kunzel S."/>
            <person name="Keller A."/>
            <person name="Neulinger S.C."/>
        </authorList>
    </citation>
    <scope>NUCLEOTIDE SEQUENCE [LARGE SCALE GENOMIC DNA]</scope>
    <source>
        <strain evidence="31 32">DSM 6210</strain>
    </source>
</reference>
<evidence type="ECO:0000256" key="25">
    <source>
        <dbReference type="ARBA" id="ARBA00044770"/>
    </source>
</evidence>
<evidence type="ECO:0000259" key="29">
    <source>
        <dbReference type="Pfam" id="PF00912"/>
    </source>
</evidence>
<evidence type="ECO:0000259" key="28">
    <source>
        <dbReference type="Pfam" id="PF00905"/>
    </source>
</evidence>
<dbReference type="Proteomes" id="UP000748752">
    <property type="component" value="Unassembled WGS sequence"/>
</dbReference>
<keyword evidence="12" id="KW-0328">Glycosyltransferase</keyword>
<evidence type="ECO:0000256" key="26">
    <source>
        <dbReference type="ARBA" id="ARBA00049902"/>
    </source>
</evidence>
<name>A0ABS1CHA3_9GAMM</name>
<keyword evidence="10" id="KW-0121">Carboxypeptidase</keyword>
<evidence type="ECO:0000256" key="18">
    <source>
        <dbReference type="ARBA" id="ARBA00022984"/>
    </source>
</evidence>
<dbReference type="SUPFAM" id="SSF53955">
    <property type="entry name" value="Lysozyme-like"/>
    <property type="match status" value="1"/>
</dbReference>
<dbReference type="InterPro" id="IPR001264">
    <property type="entry name" value="Glyco_trans_51"/>
</dbReference>
<evidence type="ECO:0000256" key="19">
    <source>
        <dbReference type="ARBA" id="ARBA00022989"/>
    </source>
</evidence>
<comment type="catalytic activity">
    <reaction evidence="24">
        <text>Preferential cleavage: (Ac)2-L-Lys-D-Ala-|-D-Ala. Also transpeptidation of peptidyl-alanyl moieties that are N-acyl substituents of D-alanine.</text>
        <dbReference type="EC" id="3.4.16.4"/>
    </reaction>
</comment>
<keyword evidence="20" id="KW-0472">Membrane</keyword>
<keyword evidence="13" id="KW-0808">Transferase</keyword>
<evidence type="ECO:0000256" key="1">
    <source>
        <dbReference type="ARBA" id="ARBA00002624"/>
    </source>
</evidence>
<keyword evidence="22" id="KW-0511">Multifunctional enzyme</keyword>
<organism evidence="31 32">
    <name type="scientific">Thiohalocapsa halophila</name>
    <dbReference type="NCBI Taxonomy" id="69359"/>
    <lineage>
        <taxon>Bacteria</taxon>
        <taxon>Pseudomonadati</taxon>
        <taxon>Pseudomonadota</taxon>
        <taxon>Gammaproteobacteria</taxon>
        <taxon>Chromatiales</taxon>
        <taxon>Chromatiaceae</taxon>
        <taxon>Thiohalocapsa</taxon>
    </lineage>
</organism>
<evidence type="ECO:0000256" key="27">
    <source>
        <dbReference type="SAM" id="MobiDB-lite"/>
    </source>
</evidence>
<sequence>MVSAPLALPMDVALIGLLGAAVLLYSIQDELPAVDALLEVKLEEPLRIYTADGSLMAEYGVQRRRAVDFEDIPPDLVNAFLAAEDSRFYEHRGIDVIGLARAAYAVAQAGEATQGGSTIPMQVARNFFLTPEKTIKRKVSEIMLAMRMETTLSKEQILELYLNKIFFGNRAYGISAAAEFYYSKTLDELSLPEMAMLAGLPKAPSANNPLADPERARERRDWILDRMLALGYVDEVDHSMAWVSPVTAEAYVAPVEFEAGYAAEMARQAMVERFGAEEAYRLGLKVTTTIDEKLQTESDRALRRGLMAYNRRHGYHGPEDQLENVGDMSDESLDAYVAARPAVPDLPVGVVLEADANKAEVYLGGGETRELRLWQVNHMRKYVNENAKGRRQSRVDRVIATGDVIRLRQNNKGSWILTQVPTVGGALVALSPTDGAIRAVSGGYEFDWSKFNRATDARRQPGSTFKPFVYAAALGKGYTPASLVSDTKKSFGSWKPKNADGKYMGTIRMRVAIAKSRNLAIINQLDRMGIDYTRDFLQRFGYSMEDMPRNYGLALGGGSSTPLQLAAAYAVFANGGYQVEPHIVQRIEDANGNLLFAAEPPQACVSCWLELEAGEAEVHGLGEADSPLAQQVLDPRIAYNMTSMLQDVITDGTARRARRLGRSDLAGKTGTTNESRDSWFAGYMPRLVAVAWMGMDDNRPLGSGEWGGTAALGMWVDFMADALEDEPIAKIKRPEGMVPVRVSAATGRASSGGSVLEYIRSEYQLMTLGPNPVKYAAASGRSGSSNARRSRSGPRRSAPRRSAPRVMDELF</sequence>
<dbReference type="PANTHER" id="PTHR32282:SF27">
    <property type="entry name" value="PENICILLIN-BINDING PROTEIN 1A"/>
    <property type="match status" value="1"/>
</dbReference>
<dbReference type="Pfam" id="PF00912">
    <property type="entry name" value="Transgly"/>
    <property type="match status" value="1"/>
</dbReference>
<dbReference type="Pfam" id="PF17092">
    <property type="entry name" value="PCB_OB"/>
    <property type="match status" value="1"/>
</dbReference>
<keyword evidence="21" id="KW-0046">Antibiotic resistance</keyword>
<dbReference type="InterPro" id="IPR050396">
    <property type="entry name" value="Glycosyltr_51/Transpeptidase"/>
</dbReference>
<dbReference type="PANTHER" id="PTHR32282">
    <property type="entry name" value="BINDING PROTEIN TRANSPEPTIDASE, PUTATIVE-RELATED"/>
    <property type="match status" value="1"/>
</dbReference>
<comment type="caution">
    <text evidence="31">The sequence shown here is derived from an EMBL/GenBank/DDBJ whole genome shotgun (WGS) entry which is preliminary data.</text>
</comment>
<comment type="catalytic activity">
    <reaction evidence="26">
        <text>[GlcNAc-(1-&gt;4)-Mur2Ac(oyl-L-Ala-gamma-D-Glu-L-Lys-D-Ala-D-Ala)](n)-di-trans,octa-cis-undecaprenyl diphosphate + beta-D-GlcNAc-(1-&gt;4)-Mur2Ac(oyl-L-Ala-gamma-D-Glu-L-Lys-D-Ala-D-Ala)-di-trans,octa-cis-undecaprenyl diphosphate = [GlcNAc-(1-&gt;4)-Mur2Ac(oyl-L-Ala-gamma-D-Glu-L-Lys-D-Ala-D-Ala)](n+1)-di-trans,octa-cis-undecaprenyl diphosphate + di-trans,octa-cis-undecaprenyl diphosphate + H(+)</text>
        <dbReference type="Rhea" id="RHEA:23708"/>
        <dbReference type="Rhea" id="RHEA-COMP:9602"/>
        <dbReference type="Rhea" id="RHEA-COMP:9603"/>
        <dbReference type="ChEBI" id="CHEBI:15378"/>
        <dbReference type="ChEBI" id="CHEBI:58405"/>
        <dbReference type="ChEBI" id="CHEBI:60033"/>
        <dbReference type="ChEBI" id="CHEBI:78435"/>
        <dbReference type="EC" id="2.4.99.28"/>
    </reaction>
</comment>
<feature type="compositionally biased region" description="Basic residues" evidence="27">
    <location>
        <begin position="788"/>
        <end position="803"/>
    </location>
</feature>
<evidence type="ECO:0000256" key="16">
    <source>
        <dbReference type="ARBA" id="ARBA00022960"/>
    </source>
</evidence>
<dbReference type="InterPro" id="IPR023346">
    <property type="entry name" value="Lysozyme-like_dom_sf"/>
</dbReference>
<evidence type="ECO:0000256" key="10">
    <source>
        <dbReference type="ARBA" id="ARBA00022645"/>
    </source>
</evidence>
<evidence type="ECO:0000256" key="20">
    <source>
        <dbReference type="ARBA" id="ARBA00023136"/>
    </source>
</evidence>